<evidence type="ECO:0000256" key="1">
    <source>
        <dbReference type="SAM" id="SignalP"/>
    </source>
</evidence>
<feature type="signal peptide" evidence="1">
    <location>
        <begin position="1"/>
        <end position="27"/>
    </location>
</feature>
<reference evidence="3" key="1">
    <citation type="submission" date="2023-10" db="EMBL/GenBank/DDBJ databases">
        <title>Genome analysis and identification of Salinococcus sp. Bachu38 nov., a PGPR from the rhizosphere of Tamarix.</title>
        <authorList>
            <person name="Liang Z."/>
            <person name="Zhang X."/>
            <person name="Jia J."/>
            <person name="Chen X."/>
            <person name="Wang Y."/>
            <person name="Wang Q."/>
            <person name="Wang R."/>
        </authorList>
    </citation>
    <scope>NUCLEOTIDE SEQUENCE [LARGE SCALE GENOMIC DNA]</scope>
    <source>
        <strain evidence="3">Bachu38</strain>
    </source>
</reference>
<dbReference type="EMBL" id="CP138333">
    <property type="protein sequence ID" value="WZX29550.1"/>
    <property type="molecule type" value="Genomic_DNA"/>
</dbReference>
<evidence type="ECO:0000313" key="2">
    <source>
        <dbReference type="EMBL" id="WZX29550.1"/>
    </source>
</evidence>
<proteinExistence type="predicted"/>
<accession>A0ABZ3CKC6</accession>
<evidence type="ECO:0000313" key="3">
    <source>
        <dbReference type="Proteomes" id="UP001455384"/>
    </source>
</evidence>
<sequence length="238" mass="27335">MKKRTLLSSLLVSSTLVFTGMSGTAQADEAEEEEGAKTVWGEILPAETDPDGDGWANTGFDITWMSQESQDRINELAYEKDFGELSQVEFNEKVAAIYQKEQQLQAGENNGQTNFPQQGIDAVDMDATKENMAELALYSPEKLNDAPLKDTPYNYNFVYDGYEFHFSYDGTYWKWSYATSKNFTDDELIYLAHNDPEKLNEKPVKAGAYDFHLYDHENKYVYHFSSDGEKWSWSYKKK</sequence>
<dbReference type="RefSeq" id="WP_342388106.1">
    <property type="nucleotide sequence ID" value="NZ_CP138333.2"/>
</dbReference>
<keyword evidence="3" id="KW-1185">Reference proteome</keyword>
<name>A0ABZ3CKC6_9STAP</name>
<gene>
    <name evidence="2" type="ORF">RQP18_13040</name>
</gene>
<dbReference type="Proteomes" id="UP001455384">
    <property type="component" value="Chromosome"/>
</dbReference>
<organism evidence="2 3">
    <name type="scientific">Salinicoccus bachuensis</name>
    <dbReference type="NCBI Taxonomy" id="3136731"/>
    <lineage>
        <taxon>Bacteria</taxon>
        <taxon>Bacillati</taxon>
        <taxon>Bacillota</taxon>
        <taxon>Bacilli</taxon>
        <taxon>Bacillales</taxon>
        <taxon>Staphylococcaceae</taxon>
        <taxon>Salinicoccus</taxon>
    </lineage>
</organism>
<protein>
    <recommendedName>
        <fullName evidence="4">Transglycosylase IsaA</fullName>
    </recommendedName>
</protein>
<feature type="chain" id="PRO_5046567737" description="Transglycosylase IsaA" evidence="1">
    <location>
        <begin position="28"/>
        <end position="238"/>
    </location>
</feature>
<evidence type="ECO:0008006" key="4">
    <source>
        <dbReference type="Google" id="ProtNLM"/>
    </source>
</evidence>
<keyword evidence="1" id="KW-0732">Signal</keyword>